<accession>A0A4R2K7D4</accession>
<evidence type="ECO:0000256" key="1">
    <source>
        <dbReference type="ARBA" id="ARBA00001966"/>
    </source>
</evidence>
<dbReference type="Gene3D" id="3.30.70.20">
    <property type="match status" value="1"/>
</dbReference>
<evidence type="ECO:0000256" key="6">
    <source>
        <dbReference type="ARBA" id="ARBA00023014"/>
    </source>
</evidence>
<comment type="caution">
    <text evidence="8">The sequence shown here is derived from an EMBL/GenBank/DDBJ whole genome shotgun (WGS) entry which is preliminary data.</text>
</comment>
<dbReference type="InterPro" id="IPR011898">
    <property type="entry name" value="PorD_KorD"/>
</dbReference>
<comment type="cofactor">
    <cofactor evidence="1">
        <name>[4Fe-4S] cluster</name>
        <dbReference type="ChEBI" id="CHEBI:49883"/>
    </cofactor>
</comment>
<keyword evidence="4" id="KW-0677">Repeat</keyword>
<evidence type="ECO:0000256" key="3">
    <source>
        <dbReference type="ARBA" id="ARBA00022723"/>
    </source>
</evidence>
<evidence type="ECO:0000256" key="2">
    <source>
        <dbReference type="ARBA" id="ARBA00022485"/>
    </source>
</evidence>
<organism evidence="8 9">
    <name type="scientific">Marinisporobacter balticus</name>
    <dbReference type="NCBI Taxonomy" id="2018667"/>
    <lineage>
        <taxon>Bacteria</taxon>
        <taxon>Bacillati</taxon>
        <taxon>Bacillota</taxon>
        <taxon>Clostridia</taxon>
        <taxon>Peptostreptococcales</taxon>
        <taxon>Thermotaleaceae</taxon>
        <taxon>Marinisporobacter</taxon>
    </lineage>
</organism>
<dbReference type="InterPro" id="IPR017900">
    <property type="entry name" value="4Fe4S_Fe_S_CS"/>
</dbReference>
<keyword evidence="8" id="KW-0670">Pyruvate</keyword>
<dbReference type="OrthoDB" id="9794954at2"/>
<evidence type="ECO:0000313" key="9">
    <source>
        <dbReference type="Proteomes" id="UP000294919"/>
    </source>
</evidence>
<name>A0A4R2K7D4_9FIRM</name>
<dbReference type="EMBL" id="SLWV01000033">
    <property type="protein sequence ID" value="TCO69251.1"/>
    <property type="molecule type" value="Genomic_DNA"/>
</dbReference>
<dbReference type="Pfam" id="PF12800">
    <property type="entry name" value="Fer4_4"/>
    <property type="match status" value="1"/>
</dbReference>
<gene>
    <name evidence="8" type="ORF">EV214_13328</name>
</gene>
<sequence>MRNKQGKLITSEISWKDITPGGMVFESGSARYFKTGDWRTMKPVFKADQCKQCLLCVPTCPDSSIPVTAGKREDFNFEHCKGCGICAKACPFDAIDFIKDQK</sequence>
<keyword evidence="3" id="KW-0479">Metal-binding</keyword>
<dbReference type="GO" id="GO:0051539">
    <property type="term" value="F:4 iron, 4 sulfur cluster binding"/>
    <property type="evidence" value="ECO:0007669"/>
    <property type="project" value="UniProtKB-KW"/>
</dbReference>
<dbReference type="PROSITE" id="PS51379">
    <property type="entry name" value="4FE4S_FER_2"/>
    <property type="match status" value="2"/>
</dbReference>
<feature type="domain" description="4Fe-4S ferredoxin-type" evidence="7">
    <location>
        <begin position="41"/>
        <end position="70"/>
    </location>
</feature>
<keyword evidence="9" id="KW-1185">Reference proteome</keyword>
<reference evidence="8 9" key="1">
    <citation type="submission" date="2019-03" db="EMBL/GenBank/DDBJ databases">
        <title>Genomic Encyclopedia of Type Strains, Phase IV (KMG-IV): sequencing the most valuable type-strain genomes for metagenomic binning, comparative biology and taxonomic classification.</title>
        <authorList>
            <person name="Goeker M."/>
        </authorList>
    </citation>
    <scope>NUCLEOTIDE SEQUENCE [LARGE SCALE GENOMIC DNA]</scope>
    <source>
        <strain evidence="8 9">DSM 102940</strain>
    </source>
</reference>
<dbReference type="Proteomes" id="UP000294919">
    <property type="component" value="Unassembled WGS sequence"/>
</dbReference>
<feature type="domain" description="4Fe-4S ferredoxin-type" evidence="7">
    <location>
        <begin position="71"/>
        <end position="100"/>
    </location>
</feature>
<dbReference type="GO" id="GO:0016625">
    <property type="term" value="F:oxidoreductase activity, acting on the aldehyde or oxo group of donors, iron-sulfur protein as acceptor"/>
    <property type="evidence" value="ECO:0007669"/>
    <property type="project" value="InterPro"/>
</dbReference>
<dbReference type="PANTHER" id="PTHR43724">
    <property type="entry name" value="PYRUVATE SYNTHASE SUBUNIT PORD"/>
    <property type="match status" value="1"/>
</dbReference>
<dbReference type="InterPro" id="IPR017896">
    <property type="entry name" value="4Fe4S_Fe-S-bd"/>
</dbReference>
<evidence type="ECO:0000256" key="4">
    <source>
        <dbReference type="ARBA" id="ARBA00022737"/>
    </source>
</evidence>
<keyword evidence="5" id="KW-0408">Iron</keyword>
<dbReference type="AlphaFoldDB" id="A0A4R2K7D4"/>
<keyword evidence="6" id="KW-0411">Iron-sulfur</keyword>
<dbReference type="GO" id="GO:0046872">
    <property type="term" value="F:metal ion binding"/>
    <property type="evidence" value="ECO:0007669"/>
    <property type="project" value="UniProtKB-KW"/>
</dbReference>
<evidence type="ECO:0000256" key="5">
    <source>
        <dbReference type="ARBA" id="ARBA00023004"/>
    </source>
</evidence>
<dbReference type="SUPFAM" id="SSF54862">
    <property type="entry name" value="4Fe-4S ferredoxins"/>
    <property type="match status" value="1"/>
</dbReference>
<evidence type="ECO:0000313" key="8">
    <source>
        <dbReference type="EMBL" id="TCO69251.1"/>
    </source>
</evidence>
<evidence type="ECO:0000259" key="7">
    <source>
        <dbReference type="PROSITE" id="PS51379"/>
    </source>
</evidence>
<dbReference type="NCBIfam" id="TIGR02179">
    <property type="entry name" value="PorD_KorD"/>
    <property type="match status" value="1"/>
</dbReference>
<keyword evidence="2" id="KW-0004">4Fe-4S</keyword>
<dbReference type="RefSeq" id="WP_132247693.1">
    <property type="nucleotide sequence ID" value="NZ_SLWV01000033.1"/>
</dbReference>
<proteinExistence type="predicted"/>
<dbReference type="PROSITE" id="PS00198">
    <property type="entry name" value="4FE4S_FER_1"/>
    <property type="match status" value="1"/>
</dbReference>
<dbReference type="PANTHER" id="PTHR43724:SF1">
    <property type="entry name" value="PYRUVATE SYNTHASE SUBUNIT PORD"/>
    <property type="match status" value="1"/>
</dbReference>
<protein>
    <submittedName>
        <fullName evidence="8">Pyruvate ferredoxin oxidoreductase delta subunit</fullName>
    </submittedName>
</protein>
<dbReference type="Pfam" id="PF00037">
    <property type="entry name" value="Fer4"/>
    <property type="match status" value="1"/>
</dbReference>